<dbReference type="AlphaFoldDB" id="A0A5M6DHP0"/>
<keyword evidence="2" id="KW-1133">Transmembrane helix</keyword>
<evidence type="ECO:0000313" key="4">
    <source>
        <dbReference type="Proteomes" id="UP000324479"/>
    </source>
</evidence>
<accession>A0A5M6DHP0</accession>
<sequence>MNSNDRSFRRTTVGFRWTVPLLAMFFLFTTGVDFVCGQVIYSRRSVVAVPAGIPVLPPPSATDPWLMPPMWGSPALAPRSRGLRIRAPFFSLSIGASIPRYDWPDYPDYGYGYPYDGYRSSLRYRGLSDDRYGSPWYGDRYRSAPPNAIVRSYRPSISDPPITGQYFGPSYSPGENGGIPELTDPLPTEYAEIDPFSSPATLRESAELLLRSLQRQGEQGQIWMDFLDPMAVINAVDAGQSLDQLNDLLGRYNGVKRNAELRHIARLPGFESTRLRLSELVQETPVPSGPIPSTEALEWELPVEPSDESQPSAETPAVEPESELQEGVEILPSPAAEPETI</sequence>
<evidence type="ECO:0000313" key="3">
    <source>
        <dbReference type="EMBL" id="KAA5545896.1"/>
    </source>
</evidence>
<gene>
    <name evidence="3" type="ORF">FYK55_02995</name>
</gene>
<keyword evidence="2" id="KW-0812">Transmembrane</keyword>
<dbReference type="EMBL" id="VWOX01000002">
    <property type="protein sequence ID" value="KAA5545896.1"/>
    <property type="molecule type" value="Genomic_DNA"/>
</dbReference>
<organism evidence="3 4">
    <name type="scientific">Roseiconus nitratireducens</name>
    <dbReference type="NCBI Taxonomy" id="2605748"/>
    <lineage>
        <taxon>Bacteria</taxon>
        <taxon>Pseudomonadati</taxon>
        <taxon>Planctomycetota</taxon>
        <taxon>Planctomycetia</taxon>
        <taxon>Pirellulales</taxon>
        <taxon>Pirellulaceae</taxon>
        <taxon>Roseiconus</taxon>
    </lineage>
</organism>
<dbReference type="RefSeq" id="WP_150074749.1">
    <property type="nucleotide sequence ID" value="NZ_VWOX01000002.1"/>
</dbReference>
<proteinExistence type="predicted"/>
<keyword evidence="2" id="KW-0472">Membrane</keyword>
<feature type="transmembrane region" description="Helical" evidence="2">
    <location>
        <begin position="21"/>
        <end position="41"/>
    </location>
</feature>
<protein>
    <submittedName>
        <fullName evidence="3">Uncharacterized protein</fullName>
    </submittedName>
</protein>
<feature type="region of interest" description="Disordered" evidence="1">
    <location>
        <begin position="301"/>
        <end position="341"/>
    </location>
</feature>
<name>A0A5M6DHP0_9BACT</name>
<evidence type="ECO:0000256" key="1">
    <source>
        <dbReference type="SAM" id="MobiDB-lite"/>
    </source>
</evidence>
<evidence type="ECO:0000256" key="2">
    <source>
        <dbReference type="SAM" id="Phobius"/>
    </source>
</evidence>
<keyword evidence="4" id="KW-1185">Reference proteome</keyword>
<comment type="caution">
    <text evidence="3">The sequence shown here is derived from an EMBL/GenBank/DDBJ whole genome shotgun (WGS) entry which is preliminary data.</text>
</comment>
<dbReference type="Proteomes" id="UP000324479">
    <property type="component" value="Unassembled WGS sequence"/>
</dbReference>
<reference evidence="3 4" key="1">
    <citation type="submission" date="2019-08" db="EMBL/GenBank/DDBJ databases">
        <authorList>
            <person name="Dhanesh K."/>
            <person name="Kumar G."/>
            <person name="Sasikala C."/>
            <person name="Venkata Ramana C."/>
        </authorList>
    </citation>
    <scope>NUCLEOTIDE SEQUENCE [LARGE SCALE GENOMIC DNA]</scope>
    <source>
        <strain evidence="3 4">JC645</strain>
    </source>
</reference>